<dbReference type="EMBL" id="OPYN01000001">
    <property type="protein sequence ID" value="SPO58514.1"/>
    <property type="molecule type" value="Genomic_DNA"/>
</dbReference>
<name>A0AAQ1SRE2_9PSED</name>
<dbReference type="AlphaFoldDB" id="A0AAQ1SRE2"/>
<dbReference type="Proteomes" id="UP000294335">
    <property type="component" value="Unassembled WGS sequence"/>
</dbReference>
<gene>
    <name evidence="1" type="ORF">JV551A3_V1_10329</name>
</gene>
<sequence length="70" mass="7675">MPGLLNYADCCTGLFAGTPAPTGIAQALKVVWYLWERARPRRGQHRQSFICSVFQINGSHAKLATAAQNN</sequence>
<keyword evidence="2" id="KW-1185">Reference proteome</keyword>
<proteinExistence type="predicted"/>
<protein>
    <submittedName>
        <fullName evidence="1">Uncharacterized protein</fullName>
    </submittedName>
</protein>
<evidence type="ECO:0000313" key="1">
    <source>
        <dbReference type="EMBL" id="SPO58514.1"/>
    </source>
</evidence>
<reference evidence="1 2" key="1">
    <citation type="submission" date="2018-02" db="EMBL/GenBank/DDBJ databases">
        <authorList>
            <person name="Dubost A."/>
        </authorList>
    </citation>
    <scope>NUCLEOTIDE SEQUENCE [LARGE SCALE GENOMIC DNA]</scope>
    <source>
        <strain evidence="2">JV551A3</strain>
    </source>
</reference>
<comment type="caution">
    <text evidence="1">The sequence shown here is derived from an EMBL/GenBank/DDBJ whole genome shotgun (WGS) entry which is preliminary data.</text>
</comment>
<evidence type="ECO:0000313" key="2">
    <source>
        <dbReference type="Proteomes" id="UP000294335"/>
    </source>
</evidence>
<organism evidence="1 2">
    <name type="scientific">Pseudomonas inefficax</name>
    <dbReference type="NCBI Taxonomy" id="2078786"/>
    <lineage>
        <taxon>Bacteria</taxon>
        <taxon>Pseudomonadati</taxon>
        <taxon>Pseudomonadota</taxon>
        <taxon>Gammaproteobacteria</taxon>
        <taxon>Pseudomonadales</taxon>
        <taxon>Pseudomonadaceae</taxon>
        <taxon>Pseudomonas</taxon>
    </lineage>
</organism>
<accession>A0AAQ1SRE2</accession>